<dbReference type="RefSeq" id="WP_011633816.1">
    <property type="nucleotide sequence ID" value="NZ_QICQ01000009.1"/>
</dbReference>
<dbReference type="EMBL" id="QICQ01000009">
    <property type="protein sequence ID" value="PXV82219.1"/>
    <property type="molecule type" value="Genomic_DNA"/>
</dbReference>
<dbReference type="InterPro" id="IPR036278">
    <property type="entry name" value="Sialidase_sf"/>
</dbReference>
<dbReference type="Gene3D" id="2.120.10.10">
    <property type="match status" value="1"/>
</dbReference>
<protein>
    <recommendedName>
        <fullName evidence="4">Exo-alpha-sialidase</fullName>
    </recommendedName>
</protein>
<organism evidence="2 3">
    <name type="scientific">Nitrosomonas eutropha</name>
    <dbReference type="NCBI Taxonomy" id="916"/>
    <lineage>
        <taxon>Bacteria</taxon>
        <taxon>Pseudomonadati</taxon>
        <taxon>Pseudomonadota</taxon>
        <taxon>Betaproteobacteria</taxon>
        <taxon>Nitrosomonadales</taxon>
        <taxon>Nitrosomonadaceae</taxon>
        <taxon>Nitrosomonas</taxon>
    </lineage>
</organism>
<comment type="caution">
    <text evidence="2">The sequence shown here is derived from an EMBL/GenBank/DDBJ whole genome shotgun (WGS) entry which is preliminary data.</text>
</comment>
<feature type="signal peptide" evidence="1">
    <location>
        <begin position="1"/>
        <end position="25"/>
    </location>
</feature>
<feature type="chain" id="PRO_5046090733" description="Exo-alpha-sialidase" evidence="1">
    <location>
        <begin position="26"/>
        <end position="413"/>
    </location>
</feature>
<keyword evidence="3" id="KW-1185">Reference proteome</keyword>
<evidence type="ECO:0000256" key="1">
    <source>
        <dbReference type="SAM" id="SignalP"/>
    </source>
</evidence>
<proteinExistence type="predicted"/>
<sequence>MKKLMFSLPALAGLFFTLVPTVTVATGLSASSSTQQPLAVPASKSSRSALGVGVMLDQEGRLWLAKVANQHLLVSRSEDDGKHFSEPVTVTLAPENIANDGENRPKIQVVSDGTVLVTWTQLLTEKYAGNIKFSRSTDLGRTFSEPVILNDDGRMTSHRFDSLAIDGKGRVVVAWLDARDRDTARGKNEEFKGVSLYSSQSFDNGAHFEPNRQIHQHTCECCRTALTWTSEGPVVLLRNIFSANTRDFAVVNLDKTEEGARRVTHDEWQIDACPHNGGSLATDSKGQLHLTWFTNGTAGSGQFYKRISGNLESKPMALGDIDAQPNHAAVVAHGETILLTWREFDGNVYSAKMMFSNNGGETWSEPWRLMLSAGANDYPLPLISNDKALVVWNTDNEGLRILPVERVINRSGS</sequence>
<keyword evidence="1" id="KW-0732">Signal</keyword>
<dbReference type="SUPFAM" id="SSF50939">
    <property type="entry name" value="Sialidases"/>
    <property type="match status" value="1"/>
</dbReference>
<name>A0ABX5M7Q4_9PROT</name>
<dbReference type="Proteomes" id="UP000247780">
    <property type="component" value="Unassembled WGS sequence"/>
</dbReference>
<dbReference type="CDD" id="cd15482">
    <property type="entry name" value="Sialidase_non-viral"/>
    <property type="match status" value="1"/>
</dbReference>
<evidence type="ECO:0008006" key="4">
    <source>
        <dbReference type="Google" id="ProtNLM"/>
    </source>
</evidence>
<evidence type="ECO:0000313" key="3">
    <source>
        <dbReference type="Proteomes" id="UP000247780"/>
    </source>
</evidence>
<evidence type="ECO:0000313" key="2">
    <source>
        <dbReference type="EMBL" id="PXV82219.1"/>
    </source>
</evidence>
<accession>A0ABX5M7Q4</accession>
<gene>
    <name evidence="2" type="ORF">C8R14_10941</name>
</gene>
<reference evidence="2 3" key="1">
    <citation type="submission" date="2018-04" db="EMBL/GenBank/DDBJ databases">
        <title>Active sludge and wastewater microbial communities from Klosterneuburg, Austria.</title>
        <authorList>
            <person name="Wagner M."/>
        </authorList>
    </citation>
    <scope>NUCLEOTIDE SEQUENCE [LARGE SCALE GENOMIC DNA]</scope>
    <source>
        <strain evidence="2 3">Nm 57</strain>
    </source>
</reference>